<dbReference type="PANTHER" id="PTHR34596">
    <property type="entry name" value="CHITOPORIN"/>
    <property type="match status" value="1"/>
</dbReference>
<proteinExistence type="inferred from homology"/>
<evidence type="ECO:0000313" key="5">
    <source>
        <dbReference type="EMBL" id="ACO80143.1"/>
    </source>
</evidence>
<dbReference type="AlphaFoldDB" id="C1DE35"/>
<dbReference type="eggNOG" id="COG3203">
    <property type="taxonomic scope" value="Bacteria"/>
</dbReference>
<gene>
    <name evidence="5" type="ordered locus">Avin_40060</name>
</gene>
<dbReference type="PANTHER" id="PTHR34596:SF2">
    <property type="entry name" value="CHITOPORIN"/>
    <property type="match status" value="1"/>
</dbReference>
<protein>
    <submittedName>
        <fullName evidence="5">OprD family outer membrane porin</fullName>
    </submittedName>
</protein>
<dbReference type="EMBL" id="CP001157">
    <property type="protein sequence ID" value="ACO80143.1"/>
    <property type="molecule type" value="Genomic_DNA"/>
</dbReference>
<dbReference type="GeneID" id="88186954"/>
<keyword evidence="2" id="KW-0813">Transport</keyword>
<dbReference type="InterPro" id="IPR005318">
    <property type="entry name" value="OM_porin_bac"/>
</dbReference>
<evidence type="ECO:0000256" key="2">
    <source>
        <dbReference type="ARBA" id="ARBA00022448"/>
    </source>
</evidence>
<dbReference type="KEGG" id="avn:Avin_40060"/>
<dbReference type="GO" id="GO:0015288">
    <property type="term" value="F:porin activity"/>
    <property type="evidence" value="ECO:0007669"/>
    <property type="project" value="TreeGrafter"/>
</dbReference>
<keyword evidence="6" id="KW-1185">Reference proteome</keyword>
<sequence length="454" mass="50848">MRFNKKNPACAASLTLALGISTAAVAADDDEGFLEGSRFKVLNRNIYFSQDFRNGDSALNPQTGEKKTRRSEWAHGVIATFESGFTPGPIGFGLDVRGQFGIKLDGGDGLVGNGMAGNGIVPRRGYNFDGSPKDEFGRLDVALKMRLFDDTELRYGDVRPLTPVVNTSDIRLLPQSFRGGTVMNTSIEGLTLQAGKLESNADRTATAHNGDLGTAYGGRFKESDDFVYFGADYQVNDRLLLRLHHGRLDDVWNQAFLGVEWNQPLREGLKLRAGGKYYRTRDTGKSLMGDINNDSWSAHVGLDVGAHSFTVARTHIDGDTPFDYVWNTWDFYLDTFSQSSDFNNPNERVWMARYDYDFAGIGIPGLSFTTRYMRGTDIDGTKAGPHYAAYQNIRDGRHWENDVWLGYVVQSGPAKDMTFRIWHATHRVYGDHTAEANLDELRLIFEYPLDFRLF</sequence>
<evidence type="ECO:0000256" key="4">
    <source>
        <dbReference type="SAM" id="SignalP"/>
    </source>
</evidence>
<comment type="similarity">
    <text evidence="1">Belongs to the outer membrane porin (Opr) (TC 1.B.25) family.</text>
</comment>
<dbReference type="GO" id="GO:0016020">
    <property type="term" value="C:membrane"/>
    <property type="evidence" value="ECO:0007669"/>
    <property type="project" value="InterPro"/>
</dbReference>
<feature type="signal peptide" evidence="4">
    <location>
        <begin position="1"/>
        <end position="26"/>
    </location>
</feature>
<dbReference type="Pfam" id="PF03573">
    <property type="entry name" value="OprD"/>
    <property type="match status" value="1"/>
</dbReference>
<dbReference type="HOGENOM" id="CLU_042378_2_0_6"/>
<dbReference type="EnsemblBacteria" id="ACO80143">
    <property type="protein sequence ID" value="ACO80143"/>
    <property type="gene ID" value="Avin_40060"/>
</dbReference>
<organism evidence="5 6">
    <name type="scientific">Azotobacter vinelandii (strain DJ / ATCC BAA-1303)</name>
    <dbReference type="NCBI Taxonomy" id="322710"/>
    <lineage>
        <taxon>Bacteria</taxon>
        <taxon>Pseudomonadati</taxon>
        <taxon>Pseudomonadota</taxon>
        <taxon>Gammaproteobacteria</taxon>
        <taxon>Pseudomonadales</taxon>
        <taxon>Pseudomonadaceae</taxon>
        <taxon>Azotobacter</taxon>
    </lineage>
</organism>
<evidence type="ECO:0000256" key="1">
    <source>
        <dbReference type="ARBA" id="ARBA00009075"/>
    </source>
</evidence>
<dbReference type="STRING" id="322710.Avin_40060"/>
<evidence type="ECO:0000256" key="3">
    <source>
        <dbReference type="ARBA" id="ARBA00022729"/>
    </source>
</evidence>
<keyword evidence="3 4" id="KW-0732">Signal</keyword>
<feature type="chain" id="PRO_5002905945" evidence="4">
    <location>
        <begin position="27"/>
        <end position="454"/>
    </location>
</feature>
<dbReference type="Proteomes" id="UP000002424">
    <property type="component" value="Chromosome"/>
</dbReference>
<dbReference type="InterPro" id="IPR023614">
    <property type="entry name" value="Porin_dom_sf"/>
</dbReference>
<evidence type="ECO:0000313" key="6">
    <source>
        <dbReference type="Proteomes" id="UP000002424"/>
    </source>
</evidence>
<dbReference type="RefSeq" id="WP_012702518.1">
    <property type="nucleotide sequence ID" value="NC_012560.1"/>
</dbReference>
<reference evidence="5 6" key="1">
    <citation type="journal article" date="2009" name="J. Bacteriol.">
        <title>Genome sequence of Azotobacter vinelandii, an obligate aerobe specialized to support diverse anaerobic metabolic processes.</title>
        <authorList>
            <person name="Setubal J.C."/>
            <person name="dos Santos P."/>
            <person name="Goldman B.S."/>
            <person name="Ertesvag H."/>
            <person name="Espin G."/>
            <person name="Rubio L.M."/>
            <person name="Valla S."/>
            <person name="Almeida N.F."/>
            <person name="Balasubramanian D."/>
            <person name="Cromes L."/>
            <person name="Curatti L."/>
            <person name="Du Z."/>
            <person name="Godsy E."/>
            <person name="Goodner B."/>
            <person name="Hellner-Burris K."/>
            <person name="Hernandez J.A."/>
            <person name="Houmiel K."/>
            <person name="Imperial J."/>
            <person name="Kennedy C."/>
            <person name="Larson T.J."/>
            <person name="Latreille P."/>
            <person name="Ligon L.S."/>
            <person name="Lu J."/>
            <person name="Maerk M."/>
            <person name="Miller N.M."/>
            <person name="Norton S."/>
            <person name="O'Carroll I.P."/>
            <person name="Paulsen I."/>
            <person name="Raulfs E.C."/>
            <person name="Roemer R."/>
            <person name="Rosser J."/>
            <person name="Segura D."/>
            <person name="Slater S."/>
            <person name="Stricklin S.L."/>
            <person name="Studholme D.J."/>
            <person name="Sun J."/>
            <person name="Viana C.J."/>
            <person name="Wallin E."/>
            <person name="Wang B."/>
            <person name="Wheeler C."/>
            <person name="Zhu H."/>
            <person name="Dean D.R."/>
            <person name="Dixon R."/>
            <person name="Wood D."/>
        </authorList>
    </citation>
    <scope>NUCLEOTIDE SEQUENCE [LARGE SCALE GENOMIC DNA]</scope>
    <source>
        <strain evidence="6">DJ / ATCC BAA-1303</strain>
    </source>
</reference>
<name>C1DE35_AZOVD</name>
<dbReference type="OrthoDB" id="6759120at2"/>
<dbReference type="Gene3D" id="2.40.160.10">
    <property type="entry name" value="Porin"/>
    <property type="match status" value="1"/>
</dbReference>
<accession>C1DE35</accession>